<feature type="transmembrane region" description="Helical" evidence="2">
    <location>
        <begin position="327"/>
        <end position="347"/>
    </location>
</feature>
<keyword evidence="4" id="KW-1185">Reference proteome</keyword>
<keyword evidence="2" id="KW-0812">Transmembrane</keyword>
<evidence type="ECO:0000256" key="2">
    <source>
        <dbReference type="SAM" id="Phobius"/>
    </source>
</evidence>
<evidence type="ECO:0000313" key="4">
    <source>
        <dbReference type="Proteomes" id="UP001274896"/>
    </source>
</evidence>
<feature type="compositionally biased region" description="Low complexity" evidence="1">
    <location>
        <begin position="26"/>
        <end position="36"/>
    </location>
</feature>
<keyword evidence="2" id="KW-0472">Membrane</keyword>
<feature type="compositionally biased region" description="Low complexity" evidence="1">
    <location>
        <begin position="1"/>
        <end position="12"/>
    </location>
</feature>
<feature type="transmembrane region" description="Helical" evidence="2">
    <location>
        <begin position="233"/>
        <end position="254"/>
    </location>
</feature>
<proteinExistence type="predicted"/>
<reference evidence="3" key="1">
    <citation type="submission" date="2023-06" db="EMBL/GenBank/DDBJ databases">
        <title>Male Hemibagrus guttatus genome.</title>
        <authorList>
            <person name="Bian C."/>
        </authorList>
    </citation>
    <scope>NUCLEOTIDE SEQUENCE</scope>
    <source>
        <strain evidence="3">Male_cb2023</strain>
        <tissue evidence="3">Muscle</tissue>
    </source>
</reference>
<feature type="region of interest" description="Disordered" evidence="1">
    <location>
        <begin position="84"/>
        <end position="105"/>
    </location>
</feature>
<dbReference type="Gene3D" id="3.30.200.20">
    <property type="entry name" value="Phosphorylase Kinase, domain 1"/>
    <property type="match status" value="2"/>
</dbReference>
<sequence>SSQSPVSMAMSSDPGYGGPELEPDSDSSSSSPVPLSAKMAAITLTDPSTNGLRNGAGLKRAPPQRPHLSGRKMSLQERGTYLSAGGGTERISHISPRGARRPTIESKRVSISDSQDCIQLNQYKLKSEIGKGSYGVVKLAYNEDDEKYYVSFSEALIVFKLEDDDDEKVCEYGNEVNDMIWLLHYIMNICERFWVTLVFTIIIIITTTIITTTIIFHIITTNHYHQFHHQHHLHYNIITTITIITIITTIFNIITTTITIIITTTIFNIISTTITIITTTIINITTTTIFNIITTTTTITIITTTTTTTTITIITNTTTITIITNTTIFNIVTTTTITITTTIFNIITTTTVTIITITTTIFNIITTTTVTIITITTTIFNIIITTIFNIITTTTITSLILRLNWETVSEPRTLSGRLFQSLGAKYEKALPPFVDFDILAMKVVSKKKLMKQCGFPRRPPPRGPKAALGEQPKVLGPLERVYQEIAILKKLDHLNIVKLVEVNQSCHAECLFDIDMNTSGAQQGFWEFLIHIPFLFQVLDDPAEDNLHMGTSNVLITAIKLSSFT</sequence>
<feature type="transmembrane region" description="Helical" evidence="2">
    <location>
        <begin position="193"/>
        <end position="221"/>
    </location>
</feature>
<comment type="caution">
    <text evidence="3">The sequence shown here is derived from an EMBL/GenBank/DDBJ whole genome shotgun (WGS) entry which is preliminary data.</text>
</comment>
<protein>
    <recommendedName>
        <fullName evidence="5">Protein kinase domain-containing protein</fullName>
    </recommendedName>
</protein>
<feature type="transmembrane region" description="Helical" evidence="2">
    <location>
        <begin position="379"/>
        <end position="401"/>
    </location>
</feature>
<dbReference type="Proteomes" id="UP001274896">
    <property type="component" value="Unassembled WGS sequence"/>
</dbReference>
<organism evidence="3 4">
    <name type="scientific">Hemibagrus guttatus</name>
    <dbReference type="NCBI Taxonomy" id="175788"/>
    <lineage>
        <taxon>Eukaryota</taxon>
        <taxon>Metazoa</taxon>
        <taxon>Chordata</taxon>
        <taxon>Craniata</taxon>
        <taxon>Vertebrata</taxon>
        <taxon>Euteleostomi</taxon>
        <taxon>Actinopterygii</taxon>
        <taxon>Neopterygii</taxon>
        <taxon>Teleostei</taxon>
        <taxon>Ostariophysi</taxon>
        <taxon>Siluriformes</taxon>
        <taxon>Bagridae</taxon>
        <taxon>Hemibagrus</taxon>
    </lineage>
</organism>
<accession>A0AAE0UJ96</accession>
<keyword evidence="2" id="KW-1133">Transmembrane helix</keyword>
<feature type="transmembrane region" description="Helical" evidence="2">
    <location>
        <begin position="354"/>
        <end position="373"/>
    </location>
</feature>
<name>A0AAE0UJ96_9TELE</name>
<dbReference type="AlphaFoldDB" id="A0AAE0UJ96"/>
<feature type="transmembrane region" description="Helical" evidence="2">
    <location>
        <begin position="289"/>
        <end position="315"/>
    </location>
</feature>
<evidence type="ECO:0000256" key="1">
    <source>
        <dbReference type="SAM" id="MobiDB-lite"/>
    </source>
</evidence>
<feature type="transmembrane region" description="Helical" evidence="2">
    <location>
        <begin position="260"/>
        <end position="282"/>
    </location>
</feature>
<evidence type="ECO:0000313" key="3">
    <source>
        <dbReference type="EMBL" id="KAK3509009.1"/>
    </source>
</evidence>
<feature type="region of interest" description="Disordered" evidence="1">
    <location>
        <begin position="1"/>
        <end position="71"/>
    </location>
</feature>
<evidence type="ECO:0008006" key="5">
    <source>
        <dbReference type="Google" id="ProtNLM"/>
    </source>
</evidence>
<gene>
    <name evidence="3" type="ORF">QTP70_018516</name>
</gene>
<dbReference type="EMBL" id="JAUCMX010000027">
    <property type="protein sequence ID" value="KAK3509009.1"/>
    <property type="molecule type" value="Genomic_DNA"/>
</dbReference>
<feature type="non-terminal residue" evidence="3">
    <location>
        <position position="1"/>
    </location>
</feature>